<dbReference type="Gene3D" id="3.40.1530.20">
    <property type="entry name" value="Protein of unknown function (DUF1491)"/>
    <property type="match status" value="1"/>
</dbReference>
<proteinExistence type="predicted"/>
<evidence type="ECO:0000313" key="2">
    <source>
        <dbReference type="Proteomes" id="UP000249123"/>
    </source>
</evidence>
<dbReference type="STRING" id="1280941.HY2_05240"/>
<gene>
    <name evidence="1" type="ORF">HY3_06210</name>
</gene>
<evidence type="ECO:0000313" key="1">
    <source>
        <dbReference type="EMBL" id="RAN30411.1"/>
    </source>
</evidence>
<dbReference type="EMBL" id="AWFB01000089">
    <property type="protein sequence ID" value="RAN30411.1"/>
    <property type="molecule type" value="Genomic_DNA"/>
</dbReference>
<accession>A0A062TZM9</accession>
<dbReference type="InterPro" id="IPR009964">
    <property type="entry name" value="DUF1491"/>
</dbReference>
<keyword evidence="2" id="KW-1185">Reference proteome</keyword>
<protein>
    <recommendedName>
        <fullName evidence="3">DUF1491 domain-containing protein</fullName>
    </recommendedName>
</protein>
<sequence>MMMERLPTKLWVDALIRRVEVGGASAFVVQAGDEHRGDVLVKVARLDGTAAVYSPSMNMEGERIFLDLIVQGIGPEERDVDAYVKKARERDRDLWVIEIEDRQGRHFLTEDVEGSQSQ</sequence>
<reference evidence="1 2" key="1">
    <citation type="submission" date="2013-04" db="EMBL/GenBank/DDBJ databases">
        <title>Hyphomonas sp. T24B3 Genome Sequencing.</title>
        <authorList>
            <person name="Lai Q."/>
            <person name="Shao Z."/>
        </authorList>
    </citation>
    <scope>NUCLEOTIDE SEQUENCE [LARGE SCALE GENOMIC DNA]</scope>
    <source>
        <strain evidence="1 2">T24B3</strain>
    </source>
</reference>
<accession>A0A328JRK1</accession>
<dbReference type="RefSeq" id="WP_233346378.1">
    <property type="nucleotide sequence ID" value="NZ_AWFA01000067.1"/>
</dbReference>
<organism evidence="1 2">
    <name type="scientific">Hyphomonas pacifica</name>
    <dbReference type="NCBI Taxonomy" id="1280941"/>
    <lineage>
        <taxon>Bacteria</taxon>
        <taxon>Pseudomonadati</taxon>
        <taxon>Pseudomonadota</taxon>
        <taxon>Alphaproteobacteria</taxon>
        <taxon>Hyphomonadales</taxon>
        <taxon>Hyphomonadaceae</taxon>
        <taxon>Hyphomonas</taxon>
    </lineage>
</organism>
<dbReference type="AlphaFoldDB" id="A0A062TZM9"/>
<dbReference type="Pfam" id="PF07372">
    <property type="entry name" value="DUF1491"/>
    <property type="match status" value="1"/>
</dbReference>
<dbReference type="eggNOG" id="COG5447">
    <property type="taxonomic scope" value="Bacteria"/>
</dbReference>
<dbReference type="Proteomes" id="UP000249123">
    <property type="component" value="Unassembled WGS sequence"/>
</dbReference>
<comment type="caution">
    <text evidence="1">The sequence shown here is derived from an EMBL/GenBank/DDBJ whole genome shotgun (WGS) entry which is preliminary data.</text>
</comment>
<name>A0A062TZM9_9PROT</name>
<evidence type="ECO:0008006" key="3">
    <source>
        <dbReference type="Google" id="ProtNLM"/>
    </source>
</evidence>